<protein>
    <submittedName>
        <fullName evidence="2">Uncharacterized protein</fullName>
    </submittedName>
</protein>
<dbReference type="Proteomes" id="UP000604046">
    <property type="component" value="Unassembled WGS sequence"/>
</dbReference>
<feature type="region of interest" description="Disordered" evidence="1">
    <location>
        <begin position="1"/>
        <end position="53"/>
    </location>
</feature>
<accession>A0A812LC06</accession>
<evidence type="ECO:0000313" key="2">
    <source>
        <dbReference type="EMBL" id="CAE7239418.1"/>
    </source>
</evidence>
<sequence>EEEERAEPTELPSRFSTSAPTTRQDGRENAEGQKAGSDLFRGNASEDGASSSLPVNVLTAIRNFSNADLSKTEQQRSARSENRSFLDDIKAHRFQLKVPDAVQAEPRTRASGDAFTRALSERLKKVYVATHGEESEESEEEADAEWE</sequence>
<organism evidence="2 3">
    <name type="scientific">Symbiodinium natans</name>
    <dbReference type="NCBI Taxonomy" id="878477"/>
    <lineage>
        <taxon>Eukaryota</taxon>
        <taxon>Sar</taxon>
        <taxon>Alveolata</taxon>
        <taxon>Dinophyceae</taxon>
        <taxon>Suessiales</taxon>
        <taxon>Symbiodiniaceae</taxon>
        <taxon>Symbiodinium</taxon>
    </lineage>
</organism>
<comment type="caution">
    <text evidence="2">The sequence shown here is derived from an EMBL/GenBank/DDBJ whole genome shotgun (WGS) entry which is preliminary data.</text>
</comment>
<keyword evidence="3" id="KW-1185">Reference proteome</keyword>
<evidence type="ECO:0000256" key="1">
    <source>
        <dbReference type="SAM" id="MobiDB-lite"/>
    </source>
</evidence>
<feature type="compositionally biased region" description="Basic and acidic residues" evidence="1">
    <location>
        <begin position="70"/>
        <end position="84"/>
    </location>
</feature>
<dbReference type="AlphaFoldDB" id="A0A812LC06"/>
<proteinExistence type="predicted"/>
<name>A0A812LC06_9DINO</name>
<reference evidence="2" key="1">
    <citation type="submission" date="2021-02" db="EMBL/GenBank/DDBJ databases">
        <authorList>
            <person name="Dougan E. K."/>
            <person name="Rhodes N."/>
            <person name="Thang M."/>
            <person name="Chan C."/>
        </authorList>
    </citation>
    <scope>NUCLEOTIDE SEQUENCE</scope>
</reference>
<feature type="compositionally biased region" description="Polar residues" evidence="1">
    <location>
        <begin position="14"/>
        <end position="23"/>
    </location>
</feature>
<dbReference type="EMBL" id="CAJNDS010000886">
    <property type="protein sequence ID" value="CAE7239418.1"/>
    <property type="molecule type" value="Genomic_DNA"/>
</dbReference>
<feature type="region of interest" description="Disordered" evidence="1">
    <location>
        <begin position="65"/>
        <end position="84"/>
    </location>
</feature>
<evidence type="ECO:0000313" key="3">
    <source>
        <dbReference type="Proteomes" id="UP000604046"/>
    </source>
</evidence>
<feature type="non-terminal residue" evidence="2">
    <location>
        <position position="1"/>
    </location>
</feature>
<gene>
    <name evidence="2" type="ORF">SNAT2548_LOCUS10623</name>
</gene>